<evidence type="ECO:0000256" key="3">
    <source>
        <dbReference type="SAM" id="SignalP"/>
    </source>
</evidence>
<dbReference type="EMBL" id="CAKMMF010000025">
    <property type="protein sequence ID" value="CAH1215829.1"/>
    <property type="molecule type" value="Genomic_DNA"/>
</dbReference>
<keyword evidence="6" id="KW-1185">Reference proteome</keyword>
<comment type="caution">
    <text evidence="5">The sequence shown here is derived from an EMBL/GenBank/DDBJ whole genome shotgun (WGS) entry which is preliminary data.</text>
</comment>
<feature type="signal peptide" evidence="3">
    <location>
        <begin position="1"/>
        <end position="23"/>
    </location>
</feature>
<dbReference type="InterPro" id="IPR050491">
    <property type="entry name" value="AmpC-like"/>
</dbReference>
<feature type="chain" id="PRO_5046018935" evidence="3">
    <location>
        <begin position="24"/>
        <end position="366"/>
    </location>
</feature>
<keyword evidence="2" id="KW-0472">Membrane</keyword>
<evidence type="ECO:0000256" key="2">
    <source>
        <dbReference type="ARBA" id="ARBA00023136"/>
    </source>
</evidence>
<keyword evidence="3" id="KW-0732">Signal</keyword>
<accession>A0ABM9CM40</accession>
<reference evidence="5" key="1">
    <citation type="submission" date="2022-01" db="EMBL/GenBank/DDBJ databases">
        <authorList>
            <person name="Criscuolo A."/>
        </authorList>
    </citation>
    <scope>NUCLEOTIDE SEQUENCE</scope>
    <source>
        <strain evidence="5">CIP111893</strain>
    </source>
</reference>
<dbReference type="InterPro" id="IPR012338">
    <property type="entry name" value="Beta-lactam/transpept-like"/>
</dbReference>
<feature type="domain" description="Beta-lactamase-related" evidence="4">
    <location>
        <begin position="52"/>
        <end position="346"/>
    </location>
</feature>
<dbReference type="PANTHER" id="PTHR46825:SF11">
    <property type="entry name" value="PENICILLIN-BINDING PROTEIN 4"/>
    <property type="match status" value="1"/>
</dbReference>
<evidence type="ECO:0000256" key="1">
    <source>
        <dbReference type="ARBA" id="ARBA00004370"/>
    </source>
</evidence>
<dbReference type="InterPro" id="IPR001466">
    <property type="entry name" value="Beta-lactam-related"/>
</dbReference>
<dbReference type="Pfam" id="PF00144">
    <property type="entry name" value="Beta-lactamase"/>
    <property type="match status" value="1"/>
</dbReference>
<dbReference type="SUPFAM" id="SSF56601">
    <property type="entry name" value="beta-lactamase/transpeptidase-like"/>
    <property type="match status" value="1"/>
</dbReference>
<organism evidence="5 6">
    <name type="scientific">Paenibacillus plantiphilus</name>
    <dbReference type="NCBI Taxonomy" id="2905650"/>
    <lineage>
        <taxon>Bacteria</taxon>
        <taxon>Bacillati</taxon>
        <taxon>Bacillota</taxon>
        <taxon>Bacilli</taxon>
        <taxon>Bacillales</taxon>
        <taxon>Paenibacillaceae</taxon>
        <taxon>Paenibacillus</taxon>
    </lineage>
</organism>
<dbReference type="PANTHER" id="PTHR46825">
    <property type="entry name" value="D-ALANYL-D-ALANINE-CARBOXYPEPTIDASE/ENDOPEPTIDASE AMPH"/>
    <property type="match status" value="1"/>
</dbReference>
<evidence type="ECO:0000313" key="5">
    <source>
        <dbReference type="EMBL" id="CAH1215829.1"/>
    </source>
</evidence>
<comment type="subcellular location">
    <subcellularLocation>
        <location evidence="1">Membrane</location>
    </subcellularLocation>
</comment>
<protein>
    <submittedName>
        <fullName evidence="5">Penicillin-binding protein PbpX</fullName>
    </submittedName>
</protein>
<name>A0ABM9CM40_9BACL</name>
<evidence type="ECO:0000259" key="4">
    <source>
        <dbReference type="Pfam" id="PF00144"/>
    </source>
</evidence>
<proteinExistence type="predicted"/>
<dbReference type="Proteomes" id="UP000838686">
    <property type="component" value="Unassembled WGS sequence"/>
</dbReference>
<dbReference type="Gene3D" id="3.40.710.10">
    <property type="entry name" value="DD-peptidase/beta-lactamase superfamily"/>
    <property type="match status" value="1"/>
</dbReference>
<sequence>MFNRLLLICCCLLLLLTAPQSSSFNKGDSETTSRKPFAAANTVSPAAISIDTYLQENQFQGTILIADRGTILLNKGYGMARTNENIPNHPQTIFRIASLTKAFTALAIMQLQEAGKLHVQDPLSRYLPDMKAGDQMTIHQLLAHLSGLPREFEEEVWDDPAKRLQEKLQTDFTLQSEPGKTYSYSNVGYVILGHLIEKVSGQAYEDYMKEHIFEPLKMKHTFVESYIDLELDEQAEGYETNLFGFRRPVDFFRSDPGPGGISSTVEDLYLWDRALYSNQLASMETRNALFADHDPSMGAYGYGWGIDITNSGVYSHQGYIPGFYSFISRDTEKQQTVIVLSNHGEEGYNLFEQREVHQLIEKLFNE</sequence>
<gene>
    <name evidence="5" type="primary">pbpX_2</name>
    <name evidence="5" type="ORF">PAECIP111893_04037</name>
</gene>
<evidence type="ECO:0000313" key="6">
    <source>
        <dbReference type="Proteomes" id="UP000838686"/>
    </source>
</evidence>